<accession>A0A1G2KN63</accession>
<comment type="function">
    <text evidence="3">Responsible for synthesis of pseudouridine from uracil.</text>
</comment>
<organism evidence="5 6">
    <name type="scientific">Candidatus Sungbacteria bacterium RIFCSPHIGHO2_02_FULL_49_20</name>
    <dbReference type="NCBI Taxonomy" id="1802272"/>
    <lineage>
        <taxon>Bacteria</taxon>
        <taxon>Candidatus Sungiibacteriota</taxon>
    </lineage>
</organism>
<dbReference type="GO" id="GO:0140098">
    <property type="term" value="F:catalytic activity, acting on RNA"/>
    <property type="evidence" value="ECO:0007669"/>
    <property type="project" value="UniProtKB-ARBA"/>
</dbReference>
<dbReference type="GO" id="GO:0009982">
    <property type="term" value="F:pseudouridine synthase activity"/>
    <property type="evidence" value="ECO:0007669"/>
    <property type="project" value="InterPro"/>
</dbReference>
<dbReference type="EC" id="5.4.99.-" evidence="3"/>
<comment type="similarity">
    <text evidence="1 3">Belongs to the pseudouridine synthase RluA family.</text>
</comment>
<dbReference type="InterPro" id="IPR006225">
    <property type="entry name" value="PsdUridine_synth_RluC/D"/>
</dbReference>
<dbReference type="Pfam" id="PF00849">
    <property type="entry name" value="PseudoU_synth_2"/>
    <property type="match status" value="1"/>
</dbReference>
<dbReference type="NCBIfam" id="TIGR00005">
    <property type="entry name" value="rluA_subfam"/>
    <property type="match status" value="1"/>
</dbReference>
<dbReference type="InterPro" id="IPR006145">
    <property type="entry name" value="PsdUridine_synth_RsuA/RluA"/>
</dbReference>
<proteinExistence type="inferred from homology"/>
<dbReference type="GO" id="GO:0000455">
    <property type="term" value="P:enzyme-directed rRNA pseudouridine synthesis"/>
    <property type="evidence" value="ECO:0007669"/>
    <property type="project" value="TreeGrafter"/>
</dbReference>
<dbReference type="EMBL" id="MHQK01000046">
    <property type="protein sequence ID" value="OHA00833.1"/>
    <property type="molecule type" value="Genomic_DNA"/>
</dbReference>
<dbReference type="PROSITE" id="PS01129">
    <property type="entry name" value="PSI_RLU"/>
    <property type="match status" value="1"/>
</dbReference>
<dbReference type="InterPro" id="IPR006224">
    <property type="entry name" value="PsdUridine_synth_RluA-like_CS"/>
</dbReference>
<dbReference type="SUPFAM" id="SSF55120">
    <property type="entry name" value="Pseudouridine synthase"/>
    <property type="match status" value="1"/>
</dbReference>
<dbReference type="InterPro" id="IPR050188">
    <property type="entry name" value="RluA_PseudoU_synthase"/>
</dbReference>
<evidence type="ECO:0000313" key="5">
    <source>
        <dbReference type="EMBL" id="OHA00833.1"/>
    </source>
</evidence>
<evidence type="ECO:0000313" key="6">
    <source>
        <dbReference type="Proteomes" id="UP000178710"/>
    </source>
</evidence>
<feature type="active site" evidence="2">
    <location>
        <position position="62"/>
    </location>
</feature>
<dbReference type="InterPro" id="IPR020103">
    <property type="entry name" value="PsdUridine_synth_cat_dom_sf"/>
</dbReference>
<dbReference type="Proteomes" id="UP000178710">
    <property type="component" value="Unassembled WGS sequence"/>
</dbReference>
<feature type="domain" description="Pseudouridine synthase RsuA/RluA-like" evidence="4">
    <location>
        <begin position="11"/>
        <end position="171"/>
    </location>
</feature>
<dbReference type="AlphaFoldDB" id="A0A1G2KN63"/>
<comment type="caution">
    <text evidence="5">The sequence shown here is derived from an EMBL/GenBank/DDBJ whole genome shotgun (WGS) entry which is preliminary data.</text>
</comment>
<sequence length="233" mass="25719">MLVEVIFSDNDIIVLNKPAGISVHGGPNVKGETIVDFLIKHFPEVKGVGDDPARPGIVHRLDRDTSGVLVVARNTHAFEGLKLLFKTRNIEKIYLTVVCGKPKNREGIISYPIGRDAKNPTRRGAGGGRARVRGEREAETRYRVLKAGEAYSLLKVTPKTGRTHQIRVHMKAIGHPIACDRVYGGKKVCCPEGAGRQLLHAQSLSFSFPEGRRIKFEADPPEDFMRAQSMIFG</sequence>
<dbReference type="CDD" id="cd02869">
    <property type="entry name" value="PseudoU_synth_RluA_like"/>
    <property type="match status" value="1"/>
</dbReference>
<protein>
    <recommendedName>
        <fullName evidence="3">Pseudouridine synthase</fullName>
        <ecNumber evidence="3">5.4.99.-</ecNumber>
    </recommendedName>
</protein>
<evidence type="ECO:0000256" key="1">
    <source>
        <dbReference type="ARBA" id="ARBA00010876"/>
    </source>
</evidence>
<dbReference type="PANTHER" id="PTHR21600:SF87">
    <property type="entry name" value="RNA PSEUDOURIDYLATE SYNTHASE DOMAIN-CONTAINING PROTEIN 1"/>
    <property type="match status" value="1"/>
</dbReference>
<evidence type="ECO:0000256" key="3">
    <source>
        <dbReference type="RuleBase" id="RU362028"/>
    </source>
</evidence>
<dbReference type="PANTHER" id="PTHR21600">
    <property type="entry name" value="MITOCHONDRIAL RNA PSEUDOURIDINE SYNTHASE"/>
    <property type="match status" value="1"/>
</dbReference>
<gene>
    <name evidence="5" type="ORF">A3C12_00920</name>
</gene>
<evidence type="ECO:0000256" key="2">
    <source>
        <dbReference type="PIRSR" id="PIRSR606225-1"/>
    </source>
</evidence>
<dbReference type="Gene3D" id="3.30.2350.10">
    <property type="entry name" value="Pseudouridine synthase"/>
    <property type="match status" value="1"/>
</dbReference>
<name>A0A1G2KN63_9BACT</name>
<evidence type="ECO:0000259" key="4">
    <source>
        <dbReference type="Pfam" id="PF00849"/>
    </source>
</evidence>
<comment type="catalytic activity">
    <reaction evidence="3">
        <text>a uridine in RNA = a pseudouridine in RNA</text>
        <dbReference type="Rhea" id="RHEA:48348"/>
        <dbReference type="Rhea" id="RHEA-COMP:12068"/>
        <dbReference type="Rhea" id="RHEA-COMP:12069"/>
        <dbReference type="ChEBI" id="CHEBI:65314"/>
        <dbReference type="ChEBI" id="CHEBI:65315"/>
    </reaction>
</comment>
<keyword evidence="3" id="KW-0413">Isomerase</keyword>
<reference evidence="5 6" key="1">
    <citation type="journal article" date="2016" name="Nat. Commun.">
        <title>Thousands of microbial genomes shed light on interconnected biogeochemical processes in an aquifer system.</title>
        <authorList>
            <person name="Anantharaman K."/>
            <person name="Brown C.T."/>
            <person name="Hug L.A."/>
            <person name="Sharon I."/>
            <person name="Castelle C.J."/>
            <person name="Probst A.J."/>
            <person name="Thomas B.C."/>
            <person name="Singh A."/>
            <person name="Wilkins M.J."/>
            <person name="Karaoz U."/>
            <person name="Brodie E.L."/>
            <person name="Williams K.H."/>
            <person name="Hubbard S.S."/>
            <person name="Banfield J.F."/>
        </authorList>
    </citation>
    <scope>NUCLEOTIDE SEQUENCE [LARGE SCALE GENOMIC DNA]</scope>
</reference>
<dbReference type="GO" id="GO:0003723">
    <property type="term" value="F:RNA binding"/>
    <property type="evidence" value="ECO:0007669"/>
    <property type="project" value="InterPro"/>
</dbReference>